<dbReference type="RefSeq" id="WP_023388831.1">
    <property type="nucleotide sequence ID" value="NZ_AXUN02000220.1"/>
</dbReference>
<feature type="transmembrane region" description="Helical" evidence="1">
    <location>
        <begin position="107"/>
        <end position="124"/>
    </location>
</feature>
<dbReference type="EMBL" id="AXUN02000220">
    <property type="protein sequence ID" value="ETA79270.1"/>
    <property type="molecule type" value="Genomic_DNA"/>
</dbReference>
<feature type="transmembrane region" description="Helical" evidence="1">
    <location>
        <begin position="7"/>
        <end position="26"/>
    </location>
</feature>
<protein>
    <submittedName>
        <fullName evidence="2">Uncharacterized protein</fullName>
    </submittedName>
</protein>
<organism evidence="2 3">
    <name type="scientific">Youngiibacter fragilis 232.1</name>
    <dbReference type="NCBI Taxonomy" id="994573"/>
    <lineage>
        <taxon>Bacteria</taxon>
        <taxon>Bacillati</taxon>
        <taxon>Bacillota</taxon>
        <taxon>Clostridia</taxon>
        <taxon>Eubacteriales</taxon>
        <taxon>Clostridiaceae</taxon>
        <taxon>Youngiibacter</taxon>
    </lineage>
</organism>
<dbReference type="AlphaFoldDB" id="V7HZ67"/>
<dbReference type="OrthoDB" id="9951379at2"/>
<feature type="transmembrane region" description="Helical" evidence="1">
    <location>
        <begin position="32"/>
        <end position="49"/>
    </location>
</feature>
<accession>V7HZ67</accession>
<evidence type="ECO:0000313" key="3">
    <source>
        <dbReference type="Proteomes" id="UP000017747"/>
    </source>
</evidence>
<keyword evidence="3" id="KW-1185">Reference proteome</keyword>
<keyword evidence="1" id="KW-0472">Membrane</keyword>
<reference evidence="2 3" key="1">
    <citation type="journal article" date="2014" name="Genome Announc.">
        <title>Genome Sequence of Youngiibacter fragilis, the Type Strain of the Genus Youngiibacter.</title>
        <authorList>
            <person name="Wawrik C.B."/>
            <person name="Callaghan A.V."/>
            <person name="Stamps B.W."/>
            <person name="Wawrik B."/>
        </authorList>
    </citation>
    <scope>NUCLEOTIDE SEQUENCE [LARGE SCALE GENOMIC DNA]</scope>
    <source>
        <strain evidence="2 3">232.1</strain>
    </source>
</reference>
<dbReference type="Proteomes" id="UP000017747">
    <property type="component" value="Unassembled WGS sequence"/>
</dbReference>
<proteinExistence type="predicted"/>
<evidence type="ECO:0000256" key="1">
    <source>
        <dbReference type="SAM" id="Phobius"/>
    </source>
</evidence>
<feature type="transmembrane region" description="Helical" evidence="1">
    <location>
        <begin position="56"/>
        <end position="77"/>
    </location>
</feature>
<comment type="caution">
    <text evidence="2">The sequence shown here is derived from an EMBL/GenBank/DDBJ whole genome shotgun (WGS) entry which is preliminary data.</text>
</comment>
<evidence type="ECO:0000313" key="2">
    <source>
        <dbReference type="EMBL" id="ETA79270.1"/>
    </source>
</evidence>
<gene>
    <name evidence="2" type="ORF">T472_0217980</name>
</gene>
<name>V7HZ67_9CLOT</name>
<dbReference type="STRING" id="994573.T472_0217980"/>
<sequence length="127" mass="14313">MFAATCMGYFAIYMFVETVFFSDNIGNNPAEAIRITYSILLLFRYLALLRTKAPELLKAILLVIPLMMLMVAAILGLYLKPLLSLPAAGAILAACAFLMYRSMKPWICYFSICMSVLFSLAYAWPRE</sequence>
<keyword evidence="1" id="KW-1133">Transmembrane helix</keyword>
<feature type="transmembrane region" description="Helical" evidence="1">
    <location>
        <begin position="83"/>
        <end position="100"/>
    </location>
</feature>
<keyword evidence="1" id="KW-0812">Transmembrane</keyword>